<dbReference type="InterPro" id="IPR005545">
    <property type="entry name" value="YCII"/>
</dbReference>
<evidence type="ECO:0000256" key="1">
    <source>
        <dbReference type="ARBA" id="ARBA00007689"/>
    </source>
</evidence>
<accession>A0A7W3J998</accession>
<comment type="similarity">
    <text evidence="1">Belongs to the YciI family.</text>
</comment>
<protein>
    <recommendedName>
        <fullName evidence="2">YCII-related domain-containing protein</fullName>
    </recommendedName>
</protein>
<comment type="caution">
    <text evidence="3">The sequence shown here is derived from an EMBL/GenBank/DDBJ whole genome shotgun (WGS) entry which is preliminary data.</text>
</comment>
<dbReference type="Pfam" id="PF03795">
    <property type="entry name" value="YCII"/>
    <property type="match status" value="1"/>
</dbReference>
<reference evidence="3 4" key="1">
    <citation type="submission" date="2020-07" db="EMBL/GenBank/DDBJ databases">
        <title>Sequencing the genomes of 1000 actinobacteria strains.</title>
        <authorList>
            <person name="Klenk H.-P."/>
        </authorList>
    </citation>
    <scope>NUCLEOTIDE SEQUENCE [LARGE SCALE GENOMIC DNA]</scope>
    <source>
        <strain evidence="3 4">DSM 44121</strain>
    </source>
</reference>
<dbReference type="Gene3D" id="3.30.70.1060">
    <property type="entry name" value="Dimeric alpha+beta barrel"/>
    <property type="match status" value="1"/>
</dbReference>
<dbReference type="RefSeq" id="WP_182616795.1">
    <property type="nucleotide sequence ID" value="NZ_BAAATF010000003.1"/>
</dbReference>
<evidence type="ECO:0000313" key="4">
    <source>
        <dbReference type="Proteomes" id="UP000540568"/>
    </source>
</evidence>
<proteinExistence type="inferred from homology"/>
<dbReference type="PANTHER" id="PTHR37828:SF1">
    <property type="entry name" value="YCII-RELATED DOMAIN-CONTAINING PROTEIN"/>
    <property type="match status" value="1"/>
</dbReference>
<evidence type="ECO:0000313" key="3">
    <source>
        <dbReference type="EMBL" id="MBA8808638.1"/>
    </source>
</evidence>
<dbReference type="AlphaFoldDB" id="A0A7W3J998"/>
<dbReference type="SUPFAM" id="SSF54909">
    <property type="entry name" value="Dimeric alpha+beta barrel"/>
    <property type="match status" value="1"/>
</dbReference>
<gene>
    <name evidence="3" type="ORF">FHX71_002580</name>
</gene>
<dbReference type="EMBL" id="JACGWV010000001">
    <property type="protein sequence ID" value="MBA8808638.1"/>
    <property type="molecule type" value="Genomic_DNA"/>
</dbReference>
<name>A0A7W3J998_9MICO</name>
<dbReference type="InterPro" id="IPR011008">
    <property type="entry name" value="Dimeric_a/b-barrel"/>
</dbReference>
<feature type="domain" description="YCII-related" evidence="2">
    <location>
        <begin position="6"/>
        <end position="84"/>
    </location>
</feature>
<keyword evidence="4" id="KW-1185">Reference proteome</keyword>
<dbReference type="Proteomes" id="UP000540568">
    <property type="component" value="Unassembled WGS sequence"/>
</dbReference>
<organism evidence="3 4">
    <name type="scientific">Promicromonospora sukumoe</name>
    <dbReference type="NCBI Taxonomy" id="88382"/>
    <lineage>
        <taxon>Bacteria</taxon>
        <taxon>Bacillati</taxon>
        <taxon>Actinomycetota</taxon>
        <taxon>Actinomycetes</taxon>
        <taxon>Micrococcales</taxon>
        <taxon>Promicromonosporaceae</taxon>
        <taxon>Promicromonospora</taxon>
    </lineage>
</organism>
<evidence type="ECO:0000259" key="2">
    <source>
        <dbReference type="Pfam" id="PF03795"/>
    </source>
</evidence>
<dbReference type="PANTHER" id="PTHR37828">
    <property type="entry name" value="GSR2449 PROTEIN"/>
    <property type="match status" value="1"/>
</dbReference>
<sequence>MSTYAVSYTYTDDVATRDEVRPSHRDFLRALLADGVLRASGPVDGRVGALLVIEAESADAALAVLDPDPFALRGLVAERSARQWDVVIGGFAE</sequence>